<dbReference type="Proteomes" id="UP000253509">
    <property type="component" value="Unassembled WGS sequence"/>
</dbReference>
<dbReference type="InterPro" id="IPR021678">
    <property type="entry name" value="DUF3263"/>
</dbReference>
<keyword evidence="2" id="KW-1185">Reference proteome</keyword>
<proteinExistence type="predicted"/>
<evidence type="ECO:0000313" key="1">
    <source>
        <dbReference type="EMBL" id="RBP73014.1"/>
    </source>
</evidence>
<comment type="caution">
    <text evidence="1">The sequence shown here is derived from an EMBL/GenBank/DDBJ whole genome shotgun (WGS) entry which is preliminary data.</text>
</comment>
<dbReference type="AlphaFoldDB" id="A0A366IKQ2"/>
<reference evidence="1 2" key="1">
    <citation type="submission" date="2018-06" db="EMBL/GenBank/DDBJ databases">
        <title>Freshwater and sediment microbial communities from various areas in North America, analyzing microbe dynamics in response to fracking.</title>
        <authorList>
            <person name="Lamendella R."/>
        </authorList>
    </citation>
    <scope>NUCLEOTIDE SEQUENCE [LARGE SCALE GENOMIC DNA]</scope>
    <source>
        <strain evidence="1 2">3b_TX</strain>
    </source>
</reference>
<dbReference type="EMBL" id="QNSB01000003">
    <property type="protein sequence ID" value="RBP73014.1"/>
    <property type="molecule type" value="Genomic_DNA"/>
</dbReference>
<organism evidence="1 2">
    <name type="scientific">Brevibacterium celere</name>
    <dbReference type="NCBI Taxonomy" id="225845"/>
    <lineage>
        <taxon>Bacteria</taxon>
        <taxon>Bacillati</taxon>
        <taxon>Actinomycetota</taxon>
        <taxon>Actinomycetes</taxon>
        <taxon>Micrococcales</taxon>
        <taxon>Brevibacteriaceae</taxon>
        <taxon>Brevibacterium</taxon>
    </lineage>
</organism>
<dbReference type="RefSeq" id="WP_113903482.1">
    <property type="nucleotide sequence ID" value="NZ_QNSB01000003.1"/>
</dbReference>
<accession>A0A366IKQ2</accession>
<dbReference type="Pfam" id="PF11662">
    <property type="entry name" value="DUF3263"/>
    <property type="match status" value="1"/>
</dbReference>
<evidence type="ECO:0000313" key="2">
    <source>
        <dbReference type="Proteomes" id="UP000253509"/>
    </source>
</evidence>
<protein>
    <submittedName>
        <fullName evidence="1">Uncharacterized protein DUF3263</fullName>
    </submittedName>
</protein>
<gene>
    <name evidence="1" type="ORF">DFO65_103309</name>
</gene>
<name>A0A366IKQ2_9MICO</name>
<sequence>MNELERKVLDFEKRHPKYNGAKDDAIRQEFDMSATAYYQILNQLLDSPDALEAEPALINRLRRIREDQWRAYPSP</sequence>